<dbReference type="PROSITE" id="PS51257">
    <property type="entry name" value="PROKAR_LIPOPROTEIN"/>
    <property type="match status" value="1"/>
</dbReference>
<dbReference type="STRING" id="285351.SAMN04488035_2542"/>
<name>A0A1I2HV79_9MICO</name>
<sequence length="445" mass="46507">MTGRATRESVTRRAGTVLVVGVLLLAGCTGDARPPVVTRTADATPVPAPTPEQTRVPVWTPDPTEAREQAVQRLGLRWPDGTPVEPEVVAPAEVVPAVEGEHFRPFASHAMPTAWPLAVLADGSMVVRGEIVTNDDGEWVSEAMGVVGPKGDEPFREFDISGVSQDDTSVFYLASEVSVEGQTAVWTLELASGDISSSAAGWQVLAADDAGVVTLVASSEEDWHAVHDHALDGPQYVGSAPTPIVAGGRVYFLIPVDDAATSGDVSTVLVSRDLAGGDTRVEAEGVWNPVATTDAVYARGESALVDGALTTSILRVGGDPVLLVPSSSPLSLDGTVGDWLLLSASDAVVAVHPEERRVVAIGRATSSDPDWSGSGPAMGGSDVAVWSDDPYEEDGGIYYVMDPDAATVWALPSLLHGVVLSSRGMLGWMEATGASQGVRYVRWQP</sequence>
<feature type="compositionally biased region" description="Low complexity" evidence="1">
    <location>
        <begin position="36"/>
        <end position="45"/>
    </location>
</feature>
<organism evidence="2 3">
    <name type="scientific">Flavimobilis marinus</name>
    <dbReference type="NCBI Taxonomy" id="285351"/>
    <lineage>
        <taxon>Bacteria</taxon>
        <taxon>Bacillati</taxon>
        <taxon>Actinomycetota</taxon>
        <taxon>Actinomycetes</taxon>
        <taxon>Micrococcales</taxon>
        <taxon>Jonesiaceae</taxon>
        <taxon>Flavimobilis</taxon>
    </lineage>
</organism>
<evidence type="ECO:0000256" key="1">
    <source>
        <dbReference type="SAM" id="MobiDB-lite"/>
    </source>
</evidence>
<keyword evidence="3" id="KW-1185">Reference proteome</keyword>
<evidence type="ECO:0000313" key="3">
    <source>
        <dbReference type="Proteomes" id="UP000198520"/>
    </source>
</evidence>
<evidence type="ECO:0000313" key="2">
    <source>
        <dbReference type="EMBL" id="SFF33518.1"/>
    </source>
</evidence>
<protein>
    <submittedName>
        <fullName evidence="2">Uncharacterized protein</fullName>
    </submittedName>
</protein>
<proteinExistence type="predicted"/>
<dbReference type="AlphaFoldDB" id="A0A1I2HV79"/>
<reference evidence="3" key="1">
    <citation type="submission" date="2016-10" db="EMBL/GenBank/DDBJ databases">
        <authorList>
            <person name="Varghese N."/>
            <person name="Submissions S."/>
        </authorList>
    </citation>
    <scope>NUCLEOTIDE SEQUENCE [LARGE SCALE GENOMIC DNA]</scope>
    <source>
        <strain evidence="3">DSM 19083</strain>
    </source>
</reference>
<dbReference type="EMBL" id="FONZ01000005">
    <property type="protein sequence ID" value="SFF33518.1"/>
    <property type="molecule type" value="Genomic_DNA"/>
</dbReference>
<dbReference type="Proteomes" id="UP000198520">
    <property type="component" value="Unassembled WGS sequence"/>
</dbReference>
<gene>
    <name evidence="2" type="ORF">SAMN04488035_2542</name>
</gene>
<accession>A0A1I2HV79</accession>
<feature type="region of interest" description="Disordered" evidence="1">
    <location>
        <begin position="36"/>
        <end position="60"/>
    </location>
</feature>